<organism evidence="1 2">
    <name type="scientific">Candidatus Uhrbacteria bacterium GW2011_GWF2_41_16</name>
    <dbReference type="NCBI Taxonomy" id="1618997"/>
    <lineage>
        <taxon>Bacteria</taxon>
        <taxon>Candidatus Uhriibacteriota</taxon>
    </lineage>
</organism>
<evidence type="ECO:0000313" key="2">
    <source>
        <dbReference type="Proteomes" id="UP000034746"/>
    </source>
</evidence>
<protein>
    <submittedName>
        <fullName evidence="1">Uncharacterized protein</fullName>
    </submittedName>
</protein>
<dbReference type="AlphaFoldDB" id="A0A0G0V6W2"/>
<gene>
    <name evidence="1" type="ORF">UU48_C0028G0004</name>
</gene>
<evidence type="ECO:0000313" key="1">
    <source>
        <dbReference type="EMBL" id="KKR96669.1"/>
    </source>
</evidence>
<dbReference type="EMBL" id="LCAU01000028">
    <property type="protein sequence ID" value="KKR96669.1"/>
    <property type="molecule type" value="Genomic_DNA"/>
</dbReference>
<reference evidence="1 2" key="1">
    <citation type="journal article" date="2015" name="Nature">
        <title>rRNA introns, odd ribosomes, and small enigmatic genomes across a large radiation of phyla.</title>
        <authorList>
            <person name="Brown C.T."/>
            <person name="Hug L.A."/>
            <person name="Thomas B.C."/>
            <person name="Sharon I."/>
            <person name="Castelle C.J."/>
            <person name="Singh A."/>
            <person name="Wilkins M.J."/>
            <person name="Williams K.H."/>
            <person name="Banfield J.F."/>
        </authorList>
    </citation>
    <scope>NUCLEOTIDE SEQUENCE [LARGE SCALE GENOMIC DNA]</scope>
</reference>
<dbReference type="Proteomes" id="UP000034746">
    <property type="component" value="Unassembled WGS sequence"/>
</dbReference>
<proteinExistence type="predicted"/>
<name>A0A0G0V6W2_9BACT</name>
<sequence length="78" mass="9023">MINEFDAASQDENEITPIRELAINILMEFEELLESHSISIPDVDREGSEDEARLYGRTYYALEDGITGLIDKFVWKKK</sequence>
<comment type="caution">
    <text evidence="1">The sequence shown here is derived from an EMBL/GenBank/DDBJ whole genome shotgun (WGS) entry which is preliminary data.</text>
</comment>
<accession>A0A0G0V6W2</accession>